<evidence type="ECO:0000313" key="3">
    <source>
        <dbReference type="EMBL" id="GHA33619.1"/>
    </source>
</evidence>
<dbReference type="Gene3D" id="3.40.50.1820">
    <property type="entry name" value="alpha/beta hydrolase"/>
    <property type="match status" value="1"/>
</dbReference>
<accession>A0ABQ3CPS9</accession>
<gene>
    <name evidence="3" type="ORF">GCM10010345_42700</name>
</gene>
<protein>
    <recommendedName>
        <fullName evidence="5">Peptidase S33 tripeptidyl aminopeptidase-like C-terminal domain-containing protein</fullName>
    </recommendedName>
</protein>
<dbReference type="Proteomes" id="UP000653644">
    <property type="component" value="Unassembled WGS sequence"/>
</dbReference>
<evidence type="ECO:0008006" key="5">
    <source>
        <dbReference type="Google" id="ProtNLM"/>
    </source>
</evidence>
<dbReference type="InterPro" id="IPR000073">
    <property type="entry name" value="AB_hydrolase_1"/>
</dbReference>
<comment type="caution">
    <text evidence="3">The sequence shown here is derived from an EMBL/GenBank/DDBJ whole genome shotgun (WGS) entry which is preliminary data.</text>
</comment>
<dbReference type="InterPro" id="IPR029058">
    <property type="entry name" value="AB_hydrolase_fold"/>
</dbReference>
<dbReference type="Pfam" id="PF08386">
    <property type="entry name" value="Abhydrolase_4"/>
    <property type="match status" value="1"/>
</dbReference>
<reference evidence="4" key="1">
    <citation type="journal article" date="2019" name="Int. J. Syst. Evol. Microbiol.">
        <title>The Global Catalogue of Microorganisms (GCM) 10K type strain sequencing project: providing services to taxonomists for standard genome sequencing and annotation.</title>
        <authorList>
            <consortium name="The Broad Institute Genomics Platform"/>
            <consortium name="The Broad Institute Genome Sequencing Center for Infectious Disease"/>
            <person name="Wu L."/>
            <person name="Ma J."/>
        </authorList>
    </citation>
    <scope>NUCLEOTIDE SEQUENCE [LARGE SCALE GENOMIC DNA]</scope>
    <source>
        <strain evidence="4">JCM 4733</strain>
    </source>
</reference>
<dbReference type="Pfam" id="PF00561">
    <property type="entry name" value="Abhydrolase_1"/>
    <property type="match status" value="1"/>
</dbReference>
<evidence type="ECO:0000313" key="4">
    <source>
        <dbReference type="Proteomes" id="UP000653644"/>
    </source>
</evidence>
<evidence type="ECO:0000259" key="1">
    <source>
        <dbReference type="Pfam" id="PF00561"/>
    </source>
</evidence>
<proteinExistence type="predicted"/>
<dbReference type="SUPFAM" id="SSF53474">
    <property type="entry name" value="alpha/beta-Hydrolases"/>
    <property type="match status" value="2"/>
</dbReference>
<organism evidence="3 4">
    <name type="scientific">Streptomyces canarius</name>
    <dbReference type="NCBI Taxonomy" id="285453"/>
    <lineage>
        <taxon>Bacteria</taxon>
        <taxon>Bacillati</taxon>
        <taxon>Actinomycetota</taxon>
        <taxon>Actinomycetes</taxon>
        <taxon>Kitasatosporales</taxon>
        <taxon>Streptomycetaceae</taxon>
        <taxon>Streptomyces</taxon>
    </lineage>
</organism>
<name>A0ABQ3CPS9_9ACTN</name>
<sequence>MRRLTPTNIARDIDTLRNALGAEKIDFFGESFDTGTGLAYRSLFDERVNRMWLDSPVPPVFDHSAMDGAIEALGERGFKDFCRWLAEHDHDFHLGTDKAAIEAGLVALREELDRAPRVSGDLRLDGQWAAGVFSSPRDGWVDAANDLVTVIDGGTPGSAAASSSAATVRRPYGLGDPLDGLNALQYNAMLCNVDPTPTDFPHLWSAAQVRRAAHPAVGGAYISPWCADWPVHTPPTPVVRGNSPLQISGHLDEGITPYVWAEQAHEAAGGTFLTVRDDVHASLKNLPCGARVVEFFRTGKATSGSCPGVK</sequence>
<keyword evidence="4" id="KW-1185">Reference proteome</keyword>
<dbReference type="InterPro" id="IPR013595">
    <property type="entry name" value="Pept_S33_TAP-like_C"/>
</dbReference>
<dbReference type="EMBL" id="BMVN01000014">
    <property type="protein sequence ID" value="GHA33619.1"/>
    <property type="molecule type" value="Genomic_DNA"/>
</dbReference>
<evidence type="ECO:0000259" key="2">
    <source>
        <dbReference type="Pfam" id="PF08386"/>
    </source>
</evidence>
<feature type="domain" description="AB hydrolase-1" evidence="1">
    <location>
        <begin position="8"/>
        <end position="104"/>
    </location>
</feature>
<dbReference type="RefSeq" id="WP_189888335.1">
    <property type="nucleotide sequence ID" value="NZ_BMVN01000014.1"/>
</dbReference>
<feature type="domain" description="Peptidase S33 tripeptidyl aminopeptidase-like C-terminal" evidence="2">
    <location>
        <begin position="224"/>
        <end position="301"/>
    </location>
</feature>